<evidence type="ECO:0000259" key="6">
    <source>
        <dbReference type="Pfam" id="PF00881"/>
    </source>
</evidence>
<dbReference type="AlphaFoldDB" id="A0A099I9U1"/>
<accession>A0A099I9U1</accession>
<dbReference type="InterPro" id="IPR029479">
    <property type="entry name" value="Nitroreductase"/>
</dbReference>
<comment type="similarity">
    <text evidence="1 5">Belongs to the flavin oxidoreductase frp family.</text>
</comment>
<evidence type="ECO:0000313" key="8">
    <source>
        <dbReference type="Proteomes" id="UP000030008"/>
    </source>
</evidence>
<evidence type="ECO:0000256" key="2">
    <source>
        <dbReference type="ARBA" id="ARBA00022630"/>
    </source>
</evidence>
<organism evidence="7 8">
    <name type="scientific">Clostridium innocuum</name>
    <dbReference type="NCBI Taxonomy" id="1522"/>
    <lineage>
        <taxon>Bacteria</taxon>
        <taxon>Bacillati</taxon>
        <taxon>Bacillota</taxon>
        <taxon>Clostridia</taxon>
        <taxon>Eubacteriales</taxon>
        <taxon>Clostridiaceae</taxon>
        <taxon>Clostridium</taxon>
    </lineage>
</organism>
<keyword evidence="5" id="KW-0521">NADP</keyword>
<keyword evidence="2 5" id="KW-0285">Flavoprotein</keyword>
<dbReference type="SUPFAM" id="SSF55469">
    <property type="entry name" value="FMN-dependent nitroreductase-like"/>
    <property type="match status" value="1"/>
</dbReference>
<comment type="caution">
    <text evidence="7">The sequence shown here is derived from an EMBL/GenBank/DDBJ whole genome shotgun (WGS) entry which is preliminary data.</text>
</comment>
<feature type="domain" description="Nitroreductase" evidence="6">
    <location>
        <begin position="9"/>
        <end position="173"/>
    </location>
</feature>
<dbReference type="Gene3D" id="3.40.109.10">
    <property type="entry name" value="NADH Oxidase"/>
    <property type="match status" value="1"/>
</dbReference>
<sequence>MDNETLKVIRSRTSLRTYAAKPLREEEENAIIESALLAPTAGNQMLYSMIIIRDQEKKKKLSKLCDYQMFIQDAPLVIVFVADHHRWFDYYRMNGVKRYAEKHGLSFTSPAEGDLMLAVEDAMAAAQNSVIAAESMGIGSCYIGDILENYETIKDLLQLPDETFPIAMLCYGHYKQEHKKVFRKRFDRRFVVFEDSYRQLQKEEYEQMFAERAEKEFLTQNKYAAKNYAQQFYARKTGASFSKEMTRSVKEALKTWTGK</sequence>
<proteinExistence type="inferred from homology"/>
<dbReference type="Proteomes" id="UP000030008">
    <property type="component" value="Unassembled WGS sequence"/>
</dbReference>
<evidence type="ECO:0000256" key="5">
    <source>
        <dbReference type="PIRNR" id="PIRNR005426"/>
    </source>
</evidence>
<dbReference type="Pfam" id="PF00881">
    <property type="entry name" value="Nitroreductase"/>
    <property type="match status" value="1"/>
</dbReference>
<keyword evidence="4 5" id="KW-0560">Oxidoreductase</keyword>
<dbReference type="EMBL" id="JQIF01000017">
    <property type="protein sequence ID" value="KGJ54341.1"/>
    <property type="molecule type" value="Genomic_DNA"/>
</dbReference>
<evidence type="ECO:0000313" key="7">
    <source>
        <dbReference type="EMBL" id="KGJ54341.1"/>
    </source>
</evidence>
<evidence type="ECO:0000256" key="1">
    <source>
        <dbReference type="ARBA" id="ARBA00008366"/>
    </source>
</evidence>
<dbReference type="InterPro" id="IPR016446">
    <property type="entry name" value="Flavin_OxRdtase_Frp"/>
</dbReference>
<protein>
    <submittedName>
        <fullName evidence="7">Nitroreductase</fullName>
    </submittedName>
</protein>
<keyword evidence="3 5" id="KW-0288">FMN</keyword>
<evidence type="ECO:0000256" key="3">
    <source>
        <dbReference type="ARBA" id="ARBA00022643"/>
    </source>
</evidence>
<dbReference type="InterPro" id="IPR000415">
    <property type="entry name" value="Nitroreductase-like"/>
</dbReference>
<evidence type="ECO:0000256" key="4">
    <source>
        <dbReference type="ARBA" id="ARBA00023002"/>
    </source>
</evidence>
<dbReference type="PIRSF" id="PIRSF005426">
    <property type="entry name" value="Frp"/>
    <property type="match status" value="1"/>
</dbReference>
<dbReference type="GO" id="GO:0016491">
    <property type="term" value="F:oxidoreductase activity"/>
    <property type="evidence" value="ECO:0007669"/>
    <property type="project" value="UniProtKB-UniRule"/>
</dbReference>
<dbReference type="PANTHER" id="PTHR43425">
    <property type="entry name" value="OXYGEN-INSENSITIVE NADPH NITROREDUCTASE"/>
    <property type="match status" value="1"/>
</dbReference>
<reference evidence="7 8" key="1">
    <citation type="submission" date="2014-08" db="EMBL/GenBank/DDBJ databases">
        <title>Clostridium innocuum, an unnegligible vancomycin-resistant pathogen causing extra-intestinal infections.</title>
        <authorList>
            <person name="Feng Y."/>
            <person name="Chiu C.-H."/>
        </authorList>
    </citation>
    <scope>NUCLEOTIDE SEQUENCE [LARGE SCALE GENOMIC DNA]</scope>
    <source>
        <strain evidence="7 8">AN88</strain>
    </source>
</reference>
<dbReference type="RefSeq" id="WP_044904239.1">
    <property type="nucleotide sequence ID" value="NZ_JQIF01000017.1"/>
</dbReference>
<dbReference type="PANTHER" id="PTHR43425:SF2">
    <property type="entry name" value="OXYGEN-INSENSITIVE NADPH NITROREDUCTASE"/>
    <property type="match status" value="1"/>
</dbReference>
<gene>
    <name evidence="7" type="ORF">CIAN88_04160</name>
</gene>
<name>A0A099I9U1_CLOIN</name>